<keyword evidence="2" id="KW-1185">Reference proteome</keyword>
<protein>
    <submittedName>
        <fullName evidence="1">Uncharacterized protein</fullName>
    </submittedName>
</protein>
<dbReference type="EMBL" id="KN838545">
    <property type="protein sequence ID" value="KIK07856.1"/>
    <property type="molecule type" value="Genomic_DNA"/>
</dbReference>
<name>A0A0C9XS98_9AGAR</name>
<dbReference type="Proteomes" id="UP000054477">
    <property type="component" value="Unassembled WGS sequence"/>
</dbReference>
<reference evidence="2" key="2">
    <citation type="submission" date="2015-01" db="EMBL/GenBank/DDBJ databases">
        <title>Evolutionary Origins and Diversification of the Mycorrhizal Mutualists.</title>
        <authorList>
            <consortium name="DOE Joint Genome Institute"/>
            <consortium name="Mycorrhizal Genomics Consortium"/>
            <person name="Kohler A."/>
            <person name="Kuo A."/>
            <person name="Nagy L.G."/>
            <person name="Floudas D."/>
            <person name="Copeland A."/>
            <person name="Barry K.W."/>
            <person name="Cichocki N."/>
            <person name="Veneault-Fourrey C."/>
            <person name="LaButti K."/>
            <person name="Lindquist E.A."/>
            <person name="Lipzen A."/>
            <person name="Lundell T."/>
            <person name="Morin E."/>
            <person name="Murat C."/>
            <person name="Riley R."/>
            <person name="Ohm R."/>
            <person name="Sun H."/>
            <person name="Tunlid A."/>
            <person name="Henrissat B."/>
            <person name="Grigoriev I.V."/>
            <person name="Hibbett D.S."/>
            <person name="Martin F."/>
        </authorList>
    </citation>
    <scope>NUCLEOTIDE SEQUENCE [LARGE SCALE GENOMIC DNA]</scope>
    <source>
        <strain evidence="2">LaAM-08-1</strain>
    </source>
</reference>
<sequence length="76" mass="8328">MTGTALRVSCFTPICSIWCIKVTIARLKAETTQGSPSTFTLSTRALKIPLSSFFNTADGRSIANSRERFSGHEVRC</sequence>
<dbReference type="HOGENOM" id="CLU_2654849_0_0_1"/>
<organism evidence="1 2">
    <name type="scientific">Laccaria amethystina LaAM-08-1</name>
    <dbReference type="NCBI Taxonomy" id="1095629"/>
    <lineage>
        <taxon>Eukaryota</taxon>
        <taxon>Fungi</taxon>
        <taxon>Dikarya</taxon>
        <taxon>Basidiomycota</taxon>
        <taxon>Agaricomycotina</taxon>
        <taxon>Agaricomycetes</taxon>
        <taxon>Agaricomycetidae</taxon>
        <taxon>Agaricales</taxon>
        <taxon>Agaricineae</taxon>
        <taxon>Hydnangiaceae</taxon>
        <taxon>Laccaria</taxon>
    </lineage>
</organism>
<reference evidence="1 2" key="1">
    <citation type="submission" date="2014-04" db="EMBL/GenBank/DDBJ databases">
        <authorList>
            <consortium name="DOE Joint Genome Institute"/>
            <person name="Kuo A."/>
            <person name="Kohler A."/>
            <person name="Nagy L.G."/>
            <person name="Floudas D."/>
            <person name="Copeland A."/>
            <person name="Barry K.W."/>
            <person name="Cichocki N."/>
            <person name="Veneault-Fourrey C."/>
            <person name="LaButti K."/>
            <person name="Lindquist E.A."/>
            <person name="Lipzen A."/>
            <person name="Lundell T."/>
            <person name="Morin E."/>
            <person name="Murat C."/>
            <person name="Sun H."/>
            <person name="Tunlid A."/>
            <person name="Henrissat B."/>
            <person name="Grigoriev I.V."/>
            <person name="Hibbett D.S."/>
            <person name="Martin F."/>
            <person name="Nordberg H.P."/>
            <person name="Cantor M.N."/>
            <person name="Hua S.X."/>
        </authorList>
    </citation>
    <scope>NUCLEOTIDE SEQUENCE [LARGE SCALE GENOMIC DNA]</scope>
    <source>
        <strain evidence="1 2">LaAM-08-1</strain>
    </source>
</reference>
<accession>A0A0C9XS98</accession>
<evidence type="ECO:0000313" key="1">
    <source>
        <dbReference type="EMBL" id="KIK07856.1"/>
    </source>
</evidence>
<evidence type="ECO:0000313" key="2">
    <source>
        <dbReference type="Proteomes" id="UP000054477"/>
    </source>
</evidence>
<dbReference type="AlphaFoldDB" id="A0A0C9XS98"/>
<gene>
    <name evidence="1" type="ORF">K443DRAFT_673108</name>
</gene>
<proteinExistence type="predicted"/>